<evidence type="ECO:0000313" key="1">
    <source>
        <dbReference type="EMBL" id="GAA3792679.1"/>
    </source>
</evidence>
<protein>
    <submittedName>
        <fullName evidence="1">Uncharacterized protein</fullName>
    </submittedName>
</protein>
<evidence type="ECO:0000313" key="2">
    <source>
        <dbReference type="Proteomes" id="UP001501624"/>
    </source>
</evidence>
<reference evidence="2" key="1">
    <citation type="journal article" date="2019" name="Int. J. Syst. Evol. Microbiol.">
        <title>The Global Catalogue of Microorganisms (GCM) 10K type strain sequencing project: providing services to taxonomists for standard genome sequencing and annotation.</title>
        <authorList>
            <consortium name="The Broad Institute Genomics Platform"/>
            <consortium name="The Broad Institute Genome Sequencing Center for Infectious Disease"/>
            <person name="Wu L."/>
            <person name="Ma J."/>
        </authorList>
    </citation>
    <scope>NUCLEOTIDE SEQUENCE [LARGE SCALE GENOMIC DNA]</scope>
    <source>
        <strain evidence="2">JCM 17017</strain>
    </source>
</reference>
<gene>
    <name evidence="1" type="ORF">GCM10022380_06790</name>
</gene>
<organism evidence="1 2">
    <name type="scientific">Amycolatopsis tucumanensis</name>
    <dbReference type="NCBI Taxonomy" id="401106"/>
    <lineage>
        <taxon>Bacteria</taxon>
        <taxon>Bacillati</taxon>
        <taxon>Actinomycetota</taxon>
        <taxon>Actinomycetes</taxon>
        <taxon>Pseudonocardiales</taxon>
        <taxon>Pseudonocardiaceae</taxon>
        <taxon>Amycolatopsis</taxon>
    </lineage>
</organism>
<keyword evidence="2" id="KW-1185">Reference proteome</keyword>
<dbReference type="RefSeq" id="WP_237338931.1">
    <property type="nucleotide sequence ID" value="NZ_BAABCM010000001.1"/>
</dbReference>
<name>A0ABP7HMY1_9PSEU</name>
<accession>A0ABP7HMY1</accession>
<comment type="caution">
    <text evidence="1">The sequence shown here is derived from an EMBL/GenBank/DDBJ whole genome shotgun (WGS) entry which is preliminary data.</text>
</comment>
<proteinExistence type="predicted"/>
<sequence>MFHETRTVTDDSMLERIDDAGLVERAIQEDAHHWALYRRPISAETLGKRLRIGAARSRLLVSALREEQAERRTRVDSVAS</sequence>
<dbReference type="Proteomes" id="UP001501624">
    <property type="component" value="Unassembled WGS sequence"/>
</dbReference>
<dbReference type="EMBL" id="BAABCM010000001">
    <property type="protein sequence ID" value="GAA3792679.1"/>
    <property type="molecule type" value="Genomic_DNA"/>
</dbReference>